<dbReference type="RefSeq" id="WP_089074182.1">
    <property type="nucleotide sequence ID" value="NZ_CBCSAM010000002.1"/>
</dbReference>
<organism evidence="1 2">
    <name type="scientific">Paraphotobacterium marinum</name>
    <dbReference type="NCBI Taxonomy" id="1755811"/>
    <lineage>
        <taxon>Bacteria</taxon>
        <taxon>Pseudomonadati</taxon>
        <taxon>Pseudomonadota</taxon>
        <taxon>Gammaproteobacteria</taxon>
        <taxon>Vibrionales</taxon>
        <taxon>Vibrionaceae</taxon>
        <taxon>Paraphotobacterium</taxon>
    </lineage>
</organism>
<keyword evidence="2" id="KW-1185">Reference proteome</keyword>
<protein>
    <submittedName>
        <fullName evidence="1">Uncharacterized protein</fullName>
    </submittedName>
</protein>
<evidence type="ECO:0000313" key="2">
    <source>
        <dbReference type="Proteomes" id="UP000242175"/>
    </source>
</evidence>
<sequence>MDHKDIELQLTLDLVKQFNKVSETSILKTPDILIDSIISAKIISNVINTCQNIDLKKLQTLRDKIKSNNIEPHNLEEFVKTELNNLSNDVSIDELRNSII</sequence>
<dbReference type="Proteomes" id="UP000242175">
    <property type="component" value="Chromosome small"/>
</dbReference>
<gene>
    <name evidence="1" type="ORF">CF386_09390</name>
</gene>
<accession>A0A220VFW0</accession>
<dbReference type="KEGG" id="pmai:CF386_09390"/>
<dbReference type="AlphaFoldDB" id="A0A220VFW0"/>
<reference evidence="1 2" key="1">
    <citation type="journal article" date="2016" name="Int. J. Syst. Evol. Microbiol.">
        <title>Paraphotobacterium marinum gen. nov., sp. nov., a member of the family Vibrionaceae, isolated from surface seawater.</title>
        <authorList>
            <person name="Huang Z."/>
            <person name="Dong C."/>
            <person name="Shao Z."/>
        </authorList>
    </citation>
    <scope>NUCLEOTIDE SEQUENCE [LARGE SCALE GENOMIC DNA]</scope>
    <source>
        <strain evidence="1 2">NSCS20N07D</strain>
    </source>
</reference>
<evidence type="ECO:0000313" key="1">
    <source>
        <dbReference type="EMBL" id="ASK79274.1"/>
    </source>
</evidence>
<proteinExistence type="predicted"/>
<dbReference type="EMBL" id="CP022356">
    <property type="protein sequence ID" value="ASK79274.1"/>
    <property type="molecule type" value="Genomic_DNA"/>
</dbReference>
<name>A0A220VFW0_9GAMM</name>